<proteinExistence type="predicted"/>
<keyword evidence="3" id="KW-1185">Reference proteome</keyword>
<dbReference type="EMBL" id="CP036498">
    <property type="protein sequence ID" value="QUS38367.1"/>
    <property type="molecule type" value="Genomic_DNA"/>
</dbReference>
<dbReference type="Pfam" id="PF11259">
    <property type="entry name" value="DUF3060"/>
    <property type="match status" value="1"/>
</dbReference>
<evidence type="ECO:0000256" key="1">
    <source>
        <dbReference type="SAM" id="SignalP"/>
    </source>
</evidence>
<dbReference type="Proteomes" id="UP000682843">
    <property type="component" value="Chromosome"/>
</dbReference>
<evidence type="ECO:0000313" key="3">
    <source>
        <dbReference type="Proteomes" id="UP000682843"/>
    </source>
</evidence>
<protein>
    <submittedName>
        <fullName evidence="2">DUF3060 domain-containing protein</fullName>
    </submittedName>
</protein>
<evidence type="ECO:0000313" key="2">
    <source>
        <dbReference type="EMBL" id="QUS38367.1"/>
    </source>
</evidence>
<name>A0ABX8A4B2_9BRAD</name>
<sequence length="169" mass="17256">MKLKHVAIACAVSVTPVTAFADDITVEGTQMSRDFACDGQNVIIAGQGNTVELTGNCGDVKVMGADHKVRFDQAKTLAVSGMSIKATGGETGALLVELHKNTVQAKLKSESAPAEASVSGVDQNVSLTVGSAAKIDVQGTQNALSWTAENGVKAPAISTSGIGNKISKK</sequence>
<dbReference type="InterPro" id="IPR021417">
    <property type="entry name" value="DUF3060"/>
</dbReference>
<reference evidence="2 3" key="1">
    <citation type="submission" date="2019-02" db="EMBL/GenBank/DDBJ databases">
        <title>Emended description of the genus Rhodopseudomonas and description of Rhodopseudomonas albus sp. nov., a non-phototrophic, heavy-metal-tolerant bacterium isolated from garden soil.</title>
        <authorList>
            <person name="Bao Z."/>
            <person name="Cao W.W."/>
            <person name="Sato Y."/>
            <person name="Nishizawa T."/>
            <person name="Zhao J."/>
            <person name="Guo Y."/>
            <person name="Ohta H."/>
        </authorList>
    </citation>
    <scope>NUCLEOTIDE SEQUENCE [LARGE SCALE GENOMIC DNA]</scope>
    <source>
        <strain evidence="2 3">SK50-23</strain>
    </source>
</reference>
<dbReference type="RefSeq" id="WP_211911903.1">
    <property type="nucleotide sequence ID" value="NZ_CP036498.1"/>
</dbReference>
<accession>A0ABX8A4B2</accession>
<feature type="signal peptide" evidence="1">
    <location>
        <begin position="1"/>
        <end position="21"/>
    </location>
</feature>
<feature type="chain" id="PRO_5045698496" evidence="1">
    <location>
        <begin position="22"/>
        <end position="169"/>
    </location>
</feature>
<gene>
    <name evidence="2" type="ORF">RPMA_05540</name>
</gene>
<keyword evidence="1" id="KW-0732">Signal</keyword>
<organism evidence="2 3">
    <name type="scientific">Tardiphaga alba</name>
    <dbReference type="NCBI Taxonomy" id="340268"/>
    <lineage>
        <taxon>Bacteria</taxon>
        <taxon>Pseudomonadati</taxon>
        <taxon>Pseudomonadota</taxon>
        <taxon>Alphaproteobacteria</taxon>
        <taxon>Hyphomicrobiales</taxon>
        <taxon>Nitrobacteraceae</taxon>
        <taxon>Tardiphaga</taxon>
    </lineage>
</organism>